<proteinExistence type="predicted"/>
<reference evidence="2 3" key="1">
    <citation type="submission" date="2015-11" db="EMBL/GenBank/DDBJ databases">
        <title>Evidence for parallel genomic evolution in an endosymbiosis of termite gut flagellates.</title>
        <authorList>
            <person name="Zheng H."/>
        </authorList>
    </citation>
    <scope>NUCLEOTIDE SEQUENCE [LARGE SCALE GENOMIC DNA]</scope>
    <source>
        <strain evidence="2 3">CET450</strain>
    </source>
</reference>
<evidence type="ECO:0000313" key="3">
    <source>
        <dbReference type="Proteomes" id="UP000095237"/>
    </source>
</evidence>
<evidence type="ECO:0000259" key="1">
    <source>
        <dbReference type="Pfam" id="PF12225"/>
    </source>
</evidence>
<dbReference type="Proteomes" id="UP000095237">
    <property type="component" value="Unassembled WGS sequence"/>
</dbReference>
<sequence>MTMTKEKQNNGILKELCPKTGCAKGFVNGPCGGEVNGKCETDKTRDCTWILIYEGLKKNGKLEKFLNQYIEPKKLSSKS</sequence>
<comment type="caution">
    <text evidence="2">The sequence shown here is derived from an EMBL/GenBank/DDBJ whole genome shotgun (WGS) entry which is preliminary data.</text>
</comment>
<gene>
    <name evidence="2" type="ORF">ATZ36_02195</name>
</gene>
<protein>
    <recommendedName>
        <fullName evidence="1">Methylene-tetrahydrofolate reductase C-terminal-like domain-containing protein</fullName>
    </recommendedName>
</protein>
<organism evidence="2 3">
    <name type="scientific">Endomicrobium trichonymphae</name>
    <dbReference type="NCBI Taxonomy" id="1408204"/>
    <lineage>
        <taxon>Bacteria</taxon>
        <taxon>Pseudomonadati</taxon>
        <taxon>Elusimicrobiota</taxon>
        <taxon>Endomicrobiia</taxon>
        <taxon>Endomicrobiales</taxon>
        <taxon>Endomicrobiaceae</taxon>
        <taxon>Candidatus Endomicrobiellum</taxon>
    </lineage>
</organism>
<feature type="domain" description="Methylene-tetrahydrofolate reductase C-terminal-like" evidence="1">
    <location>
        <begin position="15"/>
        <end position="74"/>
    </location>
</feature>
<dbReference type="EMBL" id="LNVX01000759">
    <property type="protein sequence ID" value="OEG69332.1"/>
    <property type="molecule type" value="Genomic_DNA"/>
</dbReference>
<accession>A0A1E5IFQ2</accession>
<dbReference type="AlphaFoldDB" id="A0A1E5IFQ2"/>
<dbReference type="Pfam" id="PF12225">
    <property type="entry name" value="DUF5981"/>
    <property type="match status" value="1"/>
</dbReference>
<dbReference type="InterPro" id="IPR022026">
    <property type="entry name" value="DUF5981"/>
</dbReference>
<keyword evidence="3" id="KW-1185">Reference proteome</keyword>
<name>A0A1E5IFQ2_ENDTX</name>
<evidence type="ECO:0000313" key="2">
    <source>
        <dbReference type="EMBL" id="OEG69332.1"/>
    </source>
</evidence>